<feature type="transmembrane region" description="Helical" evidence="1">
    <location>
        <begin position="12"/>
        <end position="34"/>
    </location>
</feature>
<name>A0ABV7SA15_9ACTN</name>
<keyword evidence="1" id="KW-0812">Transmembrane</keyword>
<proteinExistence type="predicted"/>
<keyword evidence="1" id="KW-1133">Transmembrane helix</keyword>
<reference evidence="3" key="1">
    <citation type="journal article" date="2019" name="Int. J. Syst. Evol. Microbiol.">
        <title>The Global Catalogue of Microorganisms (GCM) 10K type strain sequencing project: providing services to taxonomists for standard genome sequencing and annotation.</title>
        <authorList>
            <consortium name="The Broad Institute Genomics Platform"/>
            <consortium name="The Broad Institute Genome Sequencing Center for Infectious Disease"/>
            <person name="Wu L."/>
            <person name="Ma J."/>
        </authorList>
    </citation>
    <scope>NUCLEOTIDE SEQUENCE [LARGE SCALE GENOMIC DNA]</scope>
    <source>
        <strain evidence="3">CGMCC 4.7035</strain>
    </source>
</reference>
<dbReference type="EMBL" id="JBHRWR010000008">
    <property type="protein sequence ID" value="MFC3573398.1"/>
    <property type="molecule type" value="Genomic_DNA"/>
</dbReference>
<accession>A0ABV7SA15</accession>
<evidence type="ECO:0000313" key="3">
    <source>
        <dbReference type="Proteomes" id="UP001595701"/>
    </source>
</evidence>
<organism evidence="2 3">
    <name type="scientific">Streptomyces yaanensis</name>
    <dbReference type="NCBI Taxonomy" id="1142239"/>
    <lineage>
        <taxon>Bacteria</taxon>
        <taxon>Bacillati</taxon>
        <taxon>Actinomycetota</taxon>
        <taxon>Actinomycetes</taxon>
        <taxon>Kitasatosporales</taxon>
        <taxon>Streptomycetaceae</taxon>
        <taxon>Streptomyces</taxon>
    </lineage>
</organism>
<sequence>MVDWRDVFFDTTGIVPVALALLTFALGTALGMVLRRTLVSMTVTLGASVAVKYGWSQAQHHLGHVMTATTHKGAGADVEWPTLPAGASPLGGGTPDFLTASGGRLNIDTCYGAKQAACLESKHVVGWALDYLPIKQMAGMQWLGASAMFALAAVLTVFVFLRGRRQTV</sequence>
<keyword evidence="3" id="KW-1185">Reference proteome</keyword>
<dbReference type="RefSeq" id="WP_310780293.1">
    <property type="nucleotide sequence ID" value="NZ_JBHRWR010000008.1"/>
</dbReference>
<evidence type="ECO:0000256" key="1">
    <source>
        <dbReference type="SAM" id="Phobius"/>
    </source>
</evidence>
<keyword evidence="1" id="KW-0472">Membrane</keyword>
<feature type="transmembrane region" description="Helical" evidence="1">
    <location>
        <begin position="142"/>
        <end position="161"/>
    </location>
</feature>
<protein>
    <submittedName>
        <fullName evidence="2">Uncharacterized protein</fullName>
    </submittedName>
</protein>
<gene>
    <name evidence="2" type="ORF">ACFOZ0_08980</name>
</gene>
<evidence type="ECO:0000313" key="2">
    <source>
        <dbReference type="EMBL" id="MFC3573398.1"/>
    </source>
</evidence>
<dbReference type="Proteomes" id="UP001595701">
    <property type="component" value="Unassembled WGS sequence"/>
</dbReference>
<comment type="caution">
    <text evidence="2">The sequence shown here is derived from an EMBL/GenBank/DDBJ whole genome shotgun (WGS) entry which is preliminary data.</text>
</comment>